<evidence type="ECO:0000313" key="2">
    <source>
        <dbReference type="EMBL" id="CAH1211658.1"/>
    </source>
</evidence>
<dbReference type="RefSeq" id="WP_236343781.1">
    <property type="nucleotide sequence ID" value="NZ_CAKMMF010000019.1"/>
</dbReference>
<reference evidence="2" key="1">
    <citation type="submission" date="2022-01" db="EMBL/GenBank/DDBJ databases">
        <authorList>
            <person name="Criscuolo A."/>
        </authorList>
    </citation>
    <scope>NUCLEOTIDE SEQUENCE</scope>
    <source>
        <strain evidence="2">CIP111893</strain>
    </source>
</reference>
<keyword evidence="3" id="KW-1185">Reference proteome</keyword>
<evidence type="ECO:0008006" key="4">
    <source>
        <dbReference type="Google" id="ProtNLM"/>
    </source>
</evidence>
<feature type="transmembrane region" description="Helical" evidence="1">
    <location>
        <begin position="134"/>
        <end position="154"/>
    </location>
</feature>
<feature type="transmembrane region" description="Helical" evidence="1">
    <location>
        <begin position="102"/>
        <end position="122"/>
    </location>
</feature>
<dbReference type="Pfam" id="PF10754">
    <property type="entry name" value="DUF2569"/>
    <property type="match status" value="1"/>
</dbReference>
<feature type="transmembrane region" description="Helical" evidence="1">
    <location>
        <begin position="66"/>
        <end position="90"/>
    </location>
</feature>
<keyword evidence="1" id="KW-0812">Transmembrane</keyword>
<organism evidence="2 3">
    <name type="scientific">Paenibacillus plantiphilus</name>
    <dbReference type="NCBI Taxonomy" id="2905650"/>
    <lineage>
        <taxon>Bacteria</taxon>
        <taxon>Bacillati</taxon>
        <taxon>Bacillota</taxon>
        <taxon>Bacilli</taxon>
        <taxon>Bacillales</taxon>
        <taxon>Paenibacillaceae</taxon>
        <taxon>Paenibacillus</taxon>
    </lineage>
</organism>
<keyword evidence="1" id="KW-0472">Membrane</keyword>
<keyword evidence="1" id="KW-1133">Transmembrane helix</keyword>
<name>A0ABM9CGB8_9BACL</name>
<evidence type="ECO:0000256" key="1">
    <source>
        <dbReference type="SAM" id="Phobius"/>
    </source>
</evidence>
<sequence length="165" mass="18921">MESNTTERIERERHPVPLDTSGLGGWLVLVQIGLYASIVLMFKTILDGLEMMNSEAWGFFSEFHVLLGPLIVFEVVVTILILLFTVFVLIMFYLKKAILPRLMIILFGVSAAFAFIDLLWAYQIPLLEELDGGSLIREFVRSLLTCAIWIPYFIRSERVENTFVK</sequence>
<feature type="transmembrane region" description="Helical" evidence="1">
    <location>
        <begin position="21"/>
        <end position="46"/>
    </location>
</feature>
<accession>A0ABM9CGB8</accession>
<comment type="caution">
    <text evidence="2">The sequence shown here is derived from an EMBL/GenBank/DDBJ whole genome shotgun (WGS) entry which is preliminary data.</text>
</comment>
<evidence type="ECO:0000313" key="3">
    <source>
        <dbReference type="Proteomes" id="UP000838686"/>
    </source>
</evidence>
<dbReference type="Proteomes" id="UP000838686">
    <property type="component" value="Unassembled WGS sequence"/>
</dbReference>
<protein>
    <recommendedName>
        <fullName evidence="4">DUF2569 domain-containing protein</fullName>
    </recommendedName>
</protein>
<gene>
    <name evidence="2" type="ORF">PAECIP111893_03451</name>
</gene>
<proteinExistence type="predicted"/>
<dbReference type="InterPro" id="IPR019690">
    <property type="entry name" value="DUF2569"/>
</dbReference>
<dbReference type="EMBL" id="CAKMMF010000019">
    <property type="protein sequence ID" value="CAH1211658.1"/>
    <property type="molecule type" value="Genomic_DNA"/>
</dbReference>